<evidence type="ECO:0000313" key="2">
    <source>
        <dbReference type="EMBL" id="HIU39609.1"/>
    </source>
</evidence>
<gene>
    <name evidence="2" type="ORF">IAD18_08095</name>
</gene>
<organism evidence="2 3">
    <name type="scientific">Candidatus Limisoma intestinavium</name>
    <dbReference type="NCBI Taxonomy" id="2840856"/>
    <lineage>
        <taxon>Bacteria</taxon>
        <taxon>Pseudomonadati</taxon>
        <taxon>Bacteroidota</taxon>
        <taxon>Bacteroidia</taxon>
        <taxon>Bacteroidales</taxon>
        <taxon>Candidatus Limisoma</taxon>
    </lineage>
</organism>
<keyword evidence="1" id="KW-0812">Transmembrane</keyword>
<reference evidence="2" key="1">
    <citation type="submission" date="2020-10" db="EMBL/GenBank/DDBJ databases">
        <authorList>
            <person name="Gilroy R."/>
        </authorList>
    </citation>
    <scope>NUCLEOTIDE SEQUENCE</scope>
    <source>
        <strain evidence="2">17073</strain>
    </source>
</reference>
<reference evidence="2" key="2">
    <citation type="journal article" date="2021" name="PeerJ">
        <title>Extensive microbial diversity within the chicken gut microbiome revealed by metagenomics and culture.</title>
        <authorList>
            <person name="Gilroy R."/>
            <person name="Ravi A."/>
            <person name="Getino M."/>
            <person name="Pursley I."/>
            <person name="Horton D.L."/>
            <person name="Alikhan N.F."/>
            <person name="Baker D."/>
            <person name="Gharbi K."/>
            <person name="Hall N."/>
            <person name="Watson M."/>
            <person name="Adriaenssens E.M."/>
            <person name="Foster-Nyarko E."/>
            <person name="Jarju S."/>
            <person name="Secka A."/>
            <person name="Antonio M."/>
            <person name="Oren A."/>
            <person name="Chaudhuri R.R."/>
            <person name="La Ragione R."/>
            <person name="Hildebrand F."/>
            <person name="Pallen M.J."/>
        </authorList>
    </citation>
    <scope>NUCLEOTIDE SEQUENCE</scope>
    <source>
        <strain evidence="2">17073</strain>
    </source>
</reference>
<accession>A0A9D1LH65</accession>
<evidence type="ECO:0000313" key="3">
    <source>
        <dbReference type="Proteomes" id="UP000824076"/>
    </source>
</evidence>
<keyword evidence="1" id="KW-0472">Membrane</keyword>
<dbReference type="EMBL" id="DVMS01000226">
    <property type="protein sequence ID" value="HIU39609.1"/>
    <property type="molecule type" value="Genomic_DNA"/>
</dbReference>
<proteinExistence type="predicted"/>
<name>A0A9D1LH65_9BACT</name>
<keyword evidence="1" id="KW-1133">Transmembrane helix</keyword>
<protein>
    <submittedName>
        <fullName evidence="2">Uncharacterized protein</fullName>
    </submittedName>
</protein>
<evidence type="ECO:0000256" key="1">
    <source>
        <dbReference type="SAM" id="Phobius"/>
    </source>
</evidence>
<comment type="caution">
    <text evidence="2">The sequence shown here is derived from an EMBL/GenBank/DDBJ whole genome shotgun (WGS) entry which is preliminary data.</text>
</comment>
<dbReference type="AlphaFoldDB" id="A0A9D1LH65"/>
<dbReference type="Proteomes" id="UP000824076">
    <property type="component" value="Unassembled WGS sequence"/>
</dbReference>
<feature type="transmembrane region" description="Helical" evidence="1">
    <location>
        <begin position="55"/>
        <end position="72"/>
    </location>
</feature>
<sequence length="130" mass="15256">MKKDDDILARFSKDSGFKVPEGYFDDFSKKMVEMLPEKPVVEEKKPTVWLRIRPWAYMAAMFGGVWCMMYLFSDLKSRSSMEYNEQIAEAMSDEKFVDDYMNYGNIDNYDILEQMYEDGIELGSIDSTIN</sequence>